<dbReference type="EMBL" id="CP001329">
    <property type="protein sequence ID" value="ACO65753.1"/>
    <property type="molecule type" value="Genomic_DNA"/>
</dbReference>
<dbReference type="KEGG" id="mis:MICPUN_102171"/>
<dbReference type="Gene3D" id="2.40.50.100">
    <property type="match status" value="1"/>
</dbReference>
<dbReference type="InParanoid" id="C1EBN6"/>
<proteinExistence type="predicted"/>
<dbReference type="OMA" id="WIARACV"/>
<dbReference type="OrthoDB" id="48130at2759"/>
<dbReference type="SUPFAM" id="SSF51230">
    <property type="entry name" value="Single hybrid motif"/>
    <property type="match status" value="1"/>
</dbReference>
<dbReference type="PANTHER" id="PTHR13651:SF0">
    <property type="entry name" value="PROTEIN ABITRAM"/>
    <property type="match status" value="1"/>
</dbReference>
<gene>
    <name evidence="2" type="ORF">MICPUN_102171</name>
</gene>
<dbReference type="GO" id="GO:0005634">
    <property type="term" value="C:nucleus"/>
    <property type="evidence" value="ECO:0007669"/>
    <property type="project" value="TreeGrafter"/>
</dbReference>
<dbReference type="STRING" id="296587.C1EBN6"/>
<feature type="compositionally biased region" description="Low complexity" evidence="1">
    <location>
        <begin position="68"/>
        <end position="90"/>
    </location>
</feature>
<evidence type="ECO:0000256" key="1">
    <source>
        <dbReference type="SAM" id="MobiDB-lite"/>
    </source>
</evidence>
<dbReference type="Proteomes" id="UP000002009">
    <property type="component" value="Chromosome 9"/>
</dbReference>
<evidence type="ECO:0000313" key="2">
    <source>
        <dbReference type="EMBL" id="ACO65753.1"/>
    </source>
</evidence>
<protein>
    <recommendedName>
        <fullName evidence="4">Actin-binding transcription modulator</fullName>
    </recommendedName>
</protein>
<dbReference type="RefSeq" id="XP_002504495.1">
    <property type="nucleotide sequence ID" value="XM_002504449.1"/>
</dbReference>
<evidence type="ECO:0000313" key="3">
    <source>
        <dbReference type="Proteomes" id="UP000002009"/>
    </source>
</evidence>
<dbReference type="AlphaFoldDB" id="C1EBN6"/>
<organism evidence="2 3">
    <name type="scientific">Micromonas commoda (strain RCC299 / NOUM17 / CCMP2709)</name>
    <name type="common">Picoplanktonic green alga</name>
    <dbReference type="NCBI Taxonomy" id="296587"/>
    <lineage>
        <taxon>Eukaryota</taxon>
        <taxon>Viridiplantae</taxon>
        <taxon>Chlorophyta</taxon>
        <taxon>Mamiellophyceae</taxon>
        <taxon>Mamiellales</taxon>
        <taxon>Mamiellaceae</taxon>
        <taxon>Micromonas</taxon>
    </lineage>
</organism>
<evidence type="ECO:0008006" key="4">
    <source>
        <dbReference type="Google" id="ProtNLM"/>
    </source>
</evidence>
<dbReference type="PANTHER" id="PTHR13651">
    <property type="entry name" value="PROTEIN ABITRAM"/>
    <property type="match status" value="1"/>
</dbReference>
<dbReference type="FunCoup" id="C1EBN6">
    <property type="interactions" value="1432"/>
</dbReference>
<accession>C1EBN6</accession>
<sequence>MTPRGPVTTRDRTYAVYYVPDVSGHWHHDQVVYAHPNGLCVVCLAERHPIVTGEAVPSSGDDDGGEGRAAATGDETDAAGGTSNGAAAATGDKRKREGDGEGGDGPGPEPGARGGRPSRHRPKGKYSPIASVDYTCGKGEGKGNEVNIRGKKKRGAKTLQENSGLCWLVDEAGMYWIARACVRGKLIETNERLAKEPQLCTRFPTASGFLAIISAAPADMQRLRETGMNREAYEALRAIEAR</sequence>
<dbReference type="eggNOG" id="KOG3266">
    <property type="taxonomic scope" value="Eukaryota"/>
</dbReference>
<feature type="region of interest" description="Disordered" evidence="1">
    <location>
        <begin position="53"/>
        <end position="132"/>
    </location>
</feature>
<dbReference type="InterPro" id="IPR039169">
    <property type="entry name" value="Abitram"/>
</dbReference>
<keyword evidence="3" id="KW-1185">Reference proteome</keyword>
<name>C1EBN6_MICCC</name>
<dbReference type="GeneID" id="8246359"/>
<dbReference type="InterPro" id="IPR011053">
    <property type="entry name" value="Single_hybrid_motif"/>
</dbReference>
<reference evidence="2 3" key="1">
    <citation type="journal article" date="2009" name="Science">
        <title>Green evolution and dynamic adaptations revealed by genomes of the marine picoeukaryotes Micromonas.</title>
        <authorList>
            <person name="Worden A.Z."/>
            <person name="Lee J.H."/>
            <person name="Mock T."/>
            <person name="Rouze P."/>
            <person name="Simmons M.P."/>
            <person name="Aerts A.L."/>
            <person name="Allen A.E."/>
            <person name="Cuvelier M.L."/>
            <person name="Derelle E."/>
            <person name="Everett M.V."/>
            <person name="Foulon E."/>
            <person name="Grimwood J."/>
            <person name="Gundlach H."/>
            <person name="Henrissat B."/>
            <person name="Napoli C."/>
            <person name="McDonald S.M."/>
            <person name="Parker M.S."/>
            <person name="Rombauts S."/>
            <person name="Salamov A."/>
            <person name="Von Dassow P."/>
            <person name="Badger J.H."/>
            <person name="Coutinho P.M."/>
            <person name="Demir E."/>
            <person name="Dubchak I."/>
            <person name="Gentemann C."/>
            <person name="Eikrem W."/>
            <person name="Gready J.E."/>
            <person name="John U."/>
            <person name="Lanier W."/>
            <person name="Lindquist E.A."/>
            <person name="Lucas S."/>
            <person name="Mayer K.F."/>
            <person name="Moreau H."/>
            <person name="Not F."/>
            <person name="Otillar R."/>
            <person name="Panaud O."/>
            <person name="Pangilinan J."/>
            <person name="Paulsen I."/>
            <person name="Piegu B."/>
            <person name="Poliakov A."/>
            <person name="Robbens S."/>
            <person name="Schmutz J."/>
            <person name="Toulza E."/>
            <person name="Wyss T."/>
            <person name="Zelensky A."/>
            <person name="Zhou K."/>
            <person name="Armbrust E.V."/>
            <person name="Bhattacharya D."/>
            <person name="Goodenough U.W."/>
            <person name="Van de Peer Y."/>
            <person name="Grigoriev I.V."/>
        </authorList>
    </citation>
    <scope>NUCLEOTIDE SEQUENCE [LARGE SCALE GENOMIC DNA]</scope>
    <source>
        <strain evidence="3">RCC299 / NOUM17</strain>
    </source>
</reference>